<reference evidence="2" key="1">
    <citation type="journal article" date="2014" name="Int. J. Syst. Evol. Microbiol.">
        <title>Complete genome sequence of Corynebacterium casei LMG S-19264T (=DSM 44701T), isolated from a smear-ripened cheese.</title>
        <authorList>
            <consortium name="US DOE Joint Genome Institute (JGI-PGF)"/>
            <person name="Walter F."/>
            <person name="Albersmeier A."/>
            <person name="Kalinowski J."/>
            <person name="Ruckert C."/>
        </authorList>
    </citation>
    <scope>NUCLEOTIDE SEQUENCE</scope>
    <source>
        <strain evidence="2">CGMCC 1.15254</strain>
    </source>
</reference>
<gene>
    <name evidence="2" type="ORF">GCM10011332_11980</name>
</gene>
<organism evidence="2 3">
    <name type="scientific">Terasakiella brassicae</name>
    <dbReference type="NCBI Taxonomy" id="1634917"/>
    <lineage>
        <taxon>Bacteria</taxon>
        <taxon>Pseudomonadati</taxon>
        <taxon>Pseudomonadota</taxon>
        <taxon>Alphaproteobacteria</taxon>
        <taxon>Rhodospirillales</taxon>
        <taxon>Terasakiellaceae</taxon>
        <taxon>Terasakiella</taxon>
    </lineage>
</organism>
<dbReference type="RefSeq" id="WP_188662795.1">
    <property type="nucleotide sequence ID" value="NZ_BMHV01000007.1"/>
</dbReference>
<dbReference type="GO" id="GO:0015969">
    <property type="term" value="P:guanosine tetraphosphate metabolic process"/>
    <property type="evidence" value="ECO:0007669"/>
    <property type="project" value="InterPro"/>
</dbReference>
<sequence length="326" mass="38090">MMEIEFIRRWDSEKTEYSNWGGFVQKEIETKLQEKFNLDTGYFLKVPSMPRVKETSSLIEKAFHRGKDYENPYDDITDKVGVRFVVLLSTDIQKINRVVEDSEYWQWSRDRDFEKEREDKPELFDYQSVHYIVTSTPEAALANGTFSAHLPCEVQIRTLMQHAYSELTHDAIYKPKTAATPIAKRYCARAMALIETADECFLGVMKQLEVVNKPIVDAMKMLEQKYKDIVGSEPDCSKFNSFILDEFVDKINDALDGRLDDFLKERPFVIANIKKRAVDDFIYRQPVVLFIYLLAYLEPRQTKIRWPLTEAEIQPILDDLGIASEF</sequence>
<dbReference type="AlphaFoldDB" id="A0A917FBK3"/>
<dbReference type="PANTHER" id="PTHR41773">
    <property type="entry name" value="GTP PYROPHOSPHATASE-RELATED"/>
    <property type="match status" value="1"/>
</dbReference>
<reference evidence="2" key="2">
    <citation type="submission" date="2020-09" db="EMBL/GenBank/DDBJ databases">
        <authorList>
            <person name="Sun Q."/>
            <person name="Zhou Y."/>
        </authorList>
    </citation>
    <scope>NUCLEOTIDE SEQUENCE</scope>
    <source>
        <strain evidence="2">CGMCC 1.15254</strain>
    </source>
</reference>
<evidence type="ECO:0000313" key="2">
    <source>
        <dbReference type="EMBL" id="GGF59931.1"/>
    </source>
</evidence>
<name>A0A917FBK3_9PROT</name>
<dbReference type="PANTHER" id="PTHR41773:SF1">
    <property type="entry name" value="RELA_SPOT DOMAIN-CONTAINING PROTEIN"/>
    <property type="match status" value="1"/>
</dbReference>
<feature type="domain" description="RelA/SpoT" evidence="1">
    <location>
        <begin position="50"/>
        <end position="179"/>
    </location>
</feature>
<dbReference type="EMBL" id="BMHV01000007">
    <property type="protein sequence ID" value="GGF59931.1"/>
    <property type="molecule type" value="Genomic_DNA"/>
</dbReference>
<evidence type="ECO:0000313" key="3">
    <source>
        <dbReference type="Proteomes" id="UP000632498"/>
    </source>
</evidence>
<dbReference type="CDD" id="cd05399">
    <property type="entry name" value="NT_Rel-Spo_like"/>
    <property type="match status" value="1"/>
</dbReference>
<comment type="caution">
    <text evidence="2">The sequence shown here is derived from an EMBL/GenBank/DDBJ whole genome shotgun (WGS) entry which is preliminary data.</text>
</comment>
<proteinExistence type="predicted"/>
<keyword evidence="3" id="KW-1185">Reference proteome</keyword>
<dbReference type="Proteomes" id="UP000632498">
    <property type="component" value="Unassembled WGS sequence"/>
</dbReference>
<dbReference type="Pfam" id="PF04607">
    <property type="entry name" value="RelA_SpoT"/>
    <property type="match status" value="1"/>
</dbReference>
<accession>A0A917FBK3</accession>
<dbReference type="SUPFAM" id="SSF81301">
    <property type="entry name" value="Nucleotidyltransferase"/>
    <property type="match status" value="1"/>
</dbReference>
<dbReference type="Gene3D" id="3.30.460.10">
    <property type="entry name" value="Beta Polymerase, domain 2"/>
    <property type="match status" value="1"/>
</dbReference>
<evidence type="ECO:0000259" key="1">
    <source>
        <dbReference type="SMART" id="SM00954"/>
    </source>
</evidence>
<dbReference type="InterPro" id="IPR043519">
    <property type="entry name" value="NT_sf"/>
</dbReference>
<protein>
    <recommendedName>
        <fullName evidence="1">RelA/SpoT domain-containing protein</fullName>
    </recommendedName>
</protein>
<dbReference type="InterPro" id="IPR007685">
    <property type="entry name" value="RelA_SpoT"/>
</dbReference>
<dbReference type="SMART" id="SM00954">
    <property type="entry name" value="RelA_SpoT"/>
    <property type="match status" value="1"/>
</dbReference>